<dbReference type="EMBL" id="LRGB01002371">
    <property type="protein sequence ID" value="KZS08038.1"/>
    <property type="molecule type" value="Genomic_DNA"/>
</dbReference>
<sequence>MGEGLFVFYQKNWETLLERDIHKEYIIYRRFLLCDEEDSVVQKLLGLFKCLLLFQLISSKWGRGGGMHGWQWLC</sequence>
<accession>A0A164QT97</accession>
<organism evidence="1 2">
    <name type="scientific">Daphnia magna</name>
    <dbReference type="NCBI Taxonomy" id="35525"/>
    <lineage>
        <taxon>Eukaryota</taxon>
        <taxon>Metazoa</taxon>
        <taxon>Ecdysozoa</taxon>
        <taxon>Arthropoda</taxon>
        <taxon>Crustacea</taxon>
        <taxon>Branchiopoda</taxon>
        <taxon>Diplostraca</taxon>
        <taxon>Cladocera</taxon>
        <taxon>Anomopoda</taxon>
        <taxon>Daphniidae</taxon>
        <taxon>Daphnia</taxon>
    </lineage>
</organism>
<comment type="caution">
    <text evidence="1">The sequence shown here is derived from an EMBL/GenBank/DDBJ whole genome shotgun (WGS) entry which is preliminary data.</text>
</comment>
<keyword evidence="2" id="KW-1185">Reference proteome</keyword>
<reference evidence="1 2" key="1">
    <citation type="submission" date="2016-03" db="EMBL/GenBank/DDBJ databases">
        <title>EvidentialGene: Evidence-directed Construction of Genes on Genomes.</title>
        <authorList>
            <person name="Gilbert D.G."/>
            <person name="Choi J.-H."/>
            <person name="Mockaitis K."/>
            <person name="Colbourne J."/>
            <person name="Pfrender M."/>
        </authorList>
    </citation>
    <scope>NUCLEOTIDE SEQUENCE [LARGE SCALE GENOMIC DNA]</scope>
    <source>
        <strain evidence="1 2">Xinb3</strain>
        <tissue evidence="1">Complete organism</tissue>
    </source>
</reference>
<evidence type="ECO:0000313" key="2">
    <source>
        <dbReference type="Proteomes" id="UP000076858"/>
    </source>
</evidence>
<name>A0A164QT97_9CRUS</name>
<gene>
    <name evidence="1" type="ORF">APZ42_028111</name>
</gene>
<dbReference type="Proteomes" id="UP000076858">
    <property type="component" value="Unassembled WGS sequence"/>
</dbReference>
<protein>
    <submittedName>
        <fullName evidence="1">Uncharacterized protein</fullName>
    </submittedName>
</protein>
<dbReference type="AlphaFoldDB" id="A0A164QT97"/>
<evidence type="ECO:0000313" key="1">
    <source>
        <dbReference type="EMBL" id="KZS08038.1"/>
    </source>
</evidence>
<proteinExistence type="predicted"/>